<dbReference type="Gene3D" id="1.10.10.10">
    <property type="entry name" value="Winged helix-like DNA-binding domain superfamily/Winged helix DNA-binding domain"/>
    <property type="match status" value="1"/>
</dbReference>
<dbReference type="FunFam" id="1.10.10.10:FF:000001">
    <property type="entry name" value="LysR family transcriptional regulator"/>
    <property type="match status" value="1"/>
</dbReference>
<dbReference type="PANTHER" id="PTHR30346:SF29">
    <property type="entry name" value="LYSR SUBSTRATE-BINDING"/>
    <property type="match status" value="1"/>
</dbReference>
<evidence type="ECO:0000256" key="2">
    <source>
        <dbReference type="ARBA" id="ARBA00023015"/>
    </source>
</evidence>
<dbReference type="AlphaFoldDB" id="A0A1H7LD13"/>
<accession>A0A1H7LD13</accession>
<keyword evidence="2" id="KW-0805">Transcription regulation</keyword>
<protein>
    <submittedName>
        <fullName evidence="6">DNA-binding transcriptional regulator, LysR family</fullName>
    </submittedName>
</protein>
<dbReference type="eggNOG" id="COG0583">
    <property type="taxonomic scope" value="Bacteria"/>
</dbReference>
<name>A0A1H7LD13_STRJI</name>
<evidence type="ECO:0000313" key="6">
    <source>
        <dbReference type="EMBL" id="SEK96690.1"/>
    </source>
</evidence>
<feature type="domain" description="HTH lysR-type" evidence="5">
    <location>
        <begin position="1"/>
        <end position="56"/>
    </location>
</feature>
<comment type="similarity">
    <text evidence="1">Belongs to the LysR transcriptional regulatory family.</text>
</comment>
<dbReference type="Pfam" id="PF00126">
    <property type="entry name" value="HTH_1"/>
    <property type="match status" value="1"/>
</dbReference>
<organism evidence="6 7">
    <name type="scientific">Streptacidiphilus jiangxiensis</name>
    <dbReference type="NCBI Taxonomy" id="235985"/>
    <lineage>
        <taxon>Bacteria</taxon>
        <taxon>Bacillati</taxon>
        <taxon>Actinomycetota</taxon>
        <taxon>Actinomycetes</taxon>
        <taxon>Kitasatosporales</taxon>
        <taxon>Streptomycetaceae</taxon>
        <taxon>Streptacidiphilus</taxon>
    </lineage>
</organism>
<proteinExistence type="inferred from homology"/>
<dbReference type="RefSeq" id="WP_075003845.1">
    <property type="nucleotide sequence ID" value="NZ_FOAZ01000004.1"/>
</dbReference>
<dbReference type="InterPro" id="IPR000847">
    <property type="entry name" value="LysR_HTH_N"/>
</dbReference>
<dbReference type="PRINTS" id="PR00039">
    <property type="entry name" value="HTHLYSR"/>
</dbReference>
<evidence type="ECO:0000256" key="1">
    <source>
        <dbReference type="ARBA" id="ARBA00009437"/>
    </source>
</evidence>
<dbReference type="InterPro" id="IPR036388">
    <property type="entry name" value="WH-like_DNA-bd_sf"/>
</dbReference>
<dbReference type="Pfam" id="PF03466">
    <property type="entry name" value="LysR_substrate"/>
    <property type="match status" value="1"/>
</dbReference>
<dbReference type="GO" id="GO:0003677">
    <property type="term" value="F:DNA binding"/>
    <property type="evidence" value="ECO:0007669"/>
    <property type="project" value="UniProtKB-KW"/>
</dbReference>
<dbReference type="PANTHER" id="PTHR30346">
    <property type="entry name" value="TRANSCRIPTIONAL DUAL REGULATOR HCAR-RELATED"/>
    <property type="match status" value="1"/>
</dbReference>
<dbReference type="STRING" id="235985.SAMN05414137_104456"/>
<dbReference type="GO" id="GO:0032993">
    <property type="term" value="C:protein-DNA complex"/>
    <property type="evidence" value="ECO:0007669"/>
    <property type="project" value="TreeGrafter"/>
</dbReference>
<dbReference type="Gene3D" id="3.40.190.10">
    <property type="entry name" value="Periplasmic binding protein-like II"/>
    <property type="match status" value="2"/>
</dbReference>
<keyword evidence="7" id="KW-1185">Reference proteome</keyword>
<reference evidence="7" key="1">
    <citation type="submission" date="2016-10" db="EMBL/GenBank/DDBJ databases">
        <authorList>
            <person name="Varghese N."/>
        </authorList>
    </citation>
    <scope>NUCLEOTIDE SEQUENCE [LARGE SCALE GENOMIC DNA]</scope>
    <source>
        <strain evidence="7">DSM 45096 / BCRC 16803 / CGMCC 4.1857 / CIP 109030 / JCM 12277 / KCTC 19219 / NBRC 100920 / 33214</strain>
    </source>
</reference>
<dbReference type="Proteomes" id="UP000183015">
    <property type="component" value="Unassembled WGS sequence"/>
</dbReference>
<keyword evidence="3 6" id="KW-0238">DNA-binding</keyword>
<gene>
    <name evidence="6" type="ORF">SAMN05414137_104456</name>
</gene>
<dbReference type="InterPro" id="IPR036390">
    <property type="entry name" value="WH_DNA-bd_sf"/>
</dbReference>
<sequence>MDPQQLRTFLTVVRLASFSGAARELGYTQSAVSQQIAALEQELRAPLLERRPVAPTEAGTRLLEHAPGILLRLDAARADVARVGGSPRGRLRLGVTALASPARVAAALAVTRRELPRAELEVAVLGRTAAVAAVASGELDVAVVDGLAAPSDPLALPAGAPVRAQRVAEQALAVLLPVDHPLAPRRRLRIAALADAGWLDAPDAAVPLADLRAATGSDAFPATVTLTGPDPHAVTACVAAGLGLALVPFPATPPPDVVPVPLVDPGLLHRTEAVWSGTLTAPAQAFVEGLS</sequence>
<keyword evidence="4" id="KW-0804">Transcription</keyword>
<dbReference type="GO" id="GO:0003700">
    <property type="term" value="F:DNA-binding transcription factor activity"/>
    <property type="evidence" value="ECO:0007669"/>
    <property type="project" value="InterPro"/>
</dbReference>
<dbReference type="PROSITE" id="PS50931">
    <property type="entry name" value="HTH_LYSR"/>
    <property type="match status" value="1"/>
</dbReference>
<evidence type="ECO:0000256" key="3">
    <source>
        <dbReference type="ARBA" id="ARBA00023125"/>
    </source>
</evidence>
<dbReference type="InterPro" id="IPR005119">
    <property type="entry name" value="LysR_subst-bd"/>
</dbReference>
<dbReference type="SUPFAM" id="SSF53850">
    <property type="entry name" value="Periplasmic binding protein-like II"/>
    <property type="match status" value="1"/>
</dbReference>
<evidence type="ECO:0000256" key="4">
    <source>
        <dbReference type="ARBA" id="ARBA00023163"/>
    </source>
</evidence>
<dbReference type="OrthoDB" id="4131546at2"/>
<evidence type="ECO:0000259" key="5">
    <source>
        <dbReference type="PROSITE" id="PS50931"/>
    </source>
</evidence>
<evidence type="ECO:0000313" key="7">
    <source>
        <dbReference type="Proteomes" id="UP000183015"/>
    </source>
</evidence>
<dbReference type="SUPFAM" id="SSF46785">
    <property type="entry name" value="Winged helix' DNA-binding domain"/>
    <property type="match status" value="1"/>
</dbReference>
<dbReference type="EMBL" id="FOAZ01000004">
    <property type="protein sequence ID" value="SEK96690.1"/>
    <property type="molecule type" value="Genomic_DNA"/>
</dbReference>